<reference evidence="4" key="2">
    <citation type="journal article" date="2015" name="Gigascience">
        <title>Reconstructing a comprehensive transcriptome assembly of a white-pupal translocated strain of the pest fruit fly Bactrocera cucurbitae.</title>
        <authorList>
            <person name="Sim S.B."/>
            <person name="Calla B."/>
            <person name="Hall B."/>
            <person name="DeRego T."/>
            <person name="Geib S.M."/>
        </authorList>
    </citation>
    <scope>NUCLEOTIDE SEQUENCE</scope>
</reference>
<keyword evidence="2" id="KW-0732">Signal</keyword>
<evidence type="ECO:0000256" key="1">
    <source>
        <dbReference type="SAM" id="MobiDB-lite"/>
    </source>
</evidence>
<feature type="compositionally biased region" description="Basic and acidic residues" evidence="1">
    <location>
        <begin position="62"/>
        <end position="72"/>
    </location>
</feature>
<name>A0A0A1XQM4_ZEUCU</name>
<feature type="signal peptide" evidence="2">
    <location>
        <begin position="1"/>
        <end position="21"/>
    </location>
</feature>
<gene>
    <name evidence="4" type="primary">Spata7_1</name>
    <name evidence="3" type="synonym">Spata7_0</name>
    <name evidence="4" type="ORF">g.18954</name>
    <name evidence="3" type="ORF">g.18958</name>
</gene>
<protein>
    <submittedName>
        <fullName evidence="4">Spermatogenesis-associated protein 7 homolog</fullName>
    </submittedName>
</protein>
<feature type="region of interest" description="Disordered" evidence="1">
    <location>
        <begin position="286"/>
        <end position="358"/>
    </location>
</feature>
<reference evidence="4" key="1">
    <citation type="submission" date="2014-11" db="EMBL/GenBank/DDBJ databases">
        <authorList>
            <person name="Geib S."/>
        </authorList>
    </citation>
    <scope>NUCLEOTIDE SEQUENCE</scope>
</reference>
<evidence type="ECO:0000313" key="3">
    <source>
        <dbReference type="EMBL" id="JAD12648.1"/>
    </source>
</evidence>
<feature type="region of interest" description="Disordered" evidence="1">
    <location>
        <begin position="62"/>
        <end position="115"/>
    </location>
</feature>
<proteinExistence type="predicted"/>
<dbReference type="EMBL" id="GBXI01001644">
    <property type="protein sequence ID" value="JAD12648.1"/>
    <property type="molecule type" value="Transcribed_RNA"/>
</dbReference>
<feature type="chain" id="PRO_5011029494" evidence="2">
    <location>
        <begin position="22"/>
        <end position="358"/>
    </location>
</feature>
<dbReference type="OrthoDB" id="8064641at2759"/>
<evidence type="ECO:0000313" key="4">
    <source>
        <dbReference type="EMBL" id="JAD13629.1"/>
    </source>
</evidence>
<dbReference type="AlphaFoldDB" id="A0A0A1XQM4"/>
<dbReference type="EMBL" id="GBXI01000663">
    <property type="protein sequence ID" value="JAD13629.1"/>
    <property type="molecule type" value="Transcribed_RNA"/>
</dbReference>
<evidence type="ECO:0000256" key="2">
    <source>
        <dbReference type="SAM" id="SignalP"/>
    </source>
</evidence>
<organism evidence="4">
    <name type="scientific">Zeugodacus cucurbitae</name>
    <name type="common">Melon fruit fly</name>
    <name type="synonym">Bactrocera cucurbitae</name>
    <dbReference type="NCBI Taxonomy" id="28588"/>
    <lineage>
        <taxon>Eukaryota</taxon>
        <taxon>Metazoa</taxon>
        <taxon>Ecdysozoa</taxon>
        <taxon>Arthropoda</taxon>
        <taxon>Hexapoda</taxon>
        <taxon>Insecta</taxon>
        <taxon>Pterygota</taxon>
        <taxon>Neoptera</taxon>
        <taxon>Endopterygota</taxon>
        <taxon>Diptera</taxon>
        <taxon>Brachycera</taxon>
        <taxon>Muscomorpha</taxon>
        <taxon>Tephritoidea</taxon>
        <taxon>Tephritidae</taxon>
        <taxon>Zeugodacus</taxon>
        <taxon>Zeugodacus</taxon>
    </lineage>
</organism>
<sequence>MKRLWNLLYFSLLWLGTSARAQSSFYRRAYYSPMSSSPTHYFTSHPGSHEFMPLSYASDLHTEESKRKESPKKYAKKISYRHVASQEEEDNSSERYGSSEFSNEAHNFNSKENDSREYTIGTQIRVQHPITVPKKSTSSHPKYSTHLPNHFKSTTYADVNLSTEAHDTKLQPAKKHIHHHKYTQFYEPDPFHMVSPPKPTLSSVSPTPSLSYNVYEPEQDEFDVHPPSSNRAKSQLRERFKGVASQKQIEKYLEDQQKLLDEALKLQLLNNPKFQHLMKTKETEHHYDEGEYEELPVDPQPPPIYRPSFDDNLTFKSNRARRRPKAAELKRSPKSPKPPLPIVGTSKRRFRPSLVINV</sequence>
<accession>A0A0A1XQM4</accession>
<feature type="compositionally biased region" description="Polar residues" evidence="1">
    <location>
        <begin position="94"/>
        <end position="108"/>
    </location>
</feature>